<dbReference type="OrthoDB" id="6359816at2759"/>
<dbReference type="EMBL" id="CAINUL010000018">
    <property type="protein sequence ID" value="CAD0114880.1"/>
    <property type="molecule type" value="Genomic_DNA"/>
</dbReference>
<evidence type="ECO:0000313" key="3">
    <source>
        <dbReference type="Proteomes" id="UP000745764"/>
    </source>
</evidence>
<keyword evidence="3" id="KW-1185">Reference proteome</keyword>
<dbReference type="PANTHER" id="PTHR24410">
    <property type="entry name" value="HL07962P-RELATED"/>
    <property type="match status" value="1"/>
</dbReference>
<gene>
    <name evidence="2" type="ORF">AWRI4620_LOCUS9135</name>
</gene>
<evidence type="ECO:0000313" key="2">
    <source>
        <dbReference type="EMBL" id="CAD0114880.1"/>
    </source>
</evidence>
<dbReference type="PANTHER" id="PTHR24410:SF23">
    <property type="entry name" value="BTB DOMAIN-CONTAINING PROTEIN-RELATED"/>
    <property type="match status" value="1"/>
</dbReference>
<dbReference type="SMART" id="SM00225">
    <property type="entry name" value="BTB"/>
    <property type="match status" value="2"/>
</dbReference>
<comment type="caution">
    <text evidence="2">The sequence shown here is derived from an EMBL/GenBank/DDBJ whole genome shotgun (WGS) entry which is preliminary data.</text>
</comment>
<dbReference type="Pfam" id="PF00651">
    <property type="entry name" value="BTB"/>
    <property type="match status" value="2"/>
</dbReference>
<reference evidence="2" key="1">
    <citation type="submission" date="2020-06" db="EMBL/GenBank/DDBJ databases">
        <authorList>
            <person name="Onetto C."/>
        </authorList>
    </citation>
    <scope>NUCLEOTIDE SEQUENCE</scope>
</reference>
<dbReference type="Proteomes" id="UP000745764">
    <property type="component" value="Unassembled WGS sequence"/>
</dbReference>
<feature type="domain" description="BTB" evidence="1">
    <location>
        <begin position="238"/>
        <end position="306"/>
    </location>
</feature>
<dbReference type="InterPro" id="IPR051481">
    <property type="entry name" value="BTB-POZ/Galectin-3-binding"/>
</dbReference>
<feature type="domain" description="BTB" evidence="1">
    <location>
        <begin position="20"/>
        <end position="88"/>
    </location>
</feature>
<dbReference type="Gene3D" id="3.30.710.10">
    <property type="entry name" value="Potassium Channel Kv1.1, Chain A"/>
    <property type="match status" value="2"/>
</dbReference>
<protein>
    <recommendedName>
        <fullName evidence="1">BTB domain-containing protein</fullName>
    </recommendedName>
</protein>
<name>A0A9N8KMN3_9PEZI</name>
<dbReference type="InterPro" id="IPR000210">
    <property type="entry name" value="BTB/POZ_dom"/>
</dbReference>
<dbReference type="AlphaFoldDB" id="A0A9N8KMN3"/>
<accession>A0A9N8KMN3</accession>
<dbReference type="InterPro" id="IPR011333">
    <property type="entry name" value="SKP1/BTB/POZ_sf"/>
</dbReference>
<proteinExistence type="predicted"/>
<evidence type="ECO:0000259" key="1">
    <source>
        <dbReference type="PROSITE" id="PS50097"/>
    </source>
</evidence>
<dbReference type="SUPFAM" id="SSF54695">
    <property type="entry name" value="POZ domain"/>
    <property type="match status" value="2"/>
</dbReference>
<dbReference type="CDD" id="cd18186">
    <property type="entry name" value="BTB_POZ_ZBTB_KLHL-like"/>
    <property type="match status" value="1"/>
</dbReference>
<organism evidence="2 3">
    <name type="scientific">Aureobasidium uvarum</name>
    <dbReference type="NCBI Taxonomy" id="2773716"/>
    <lineage>
        <taxon>Eukaryota</taxon>
        <taxon>Fungi</taxon>
        <taxon>Dikarya</taxon>
        <taxon>Ascomycota</taxon>
        <taxon>Pezizomycotina</taxon>
        <taxon>Dothideomycetes</taxon>
        <taxon>Dothideomycetidae</taxon>
        <taxon>Dothideales</taxon>
        <taxon>Saccotheciaceae</taxon>
        <taxon>Aureobasidium</taxon>
    </lineage>
</organism>
<sequence>MGSTEETSDLARFYNNEQFSDVVVKFGESRLYAHKVILAKRSAYFARAFLGQFAVASSSTIDLGDEDDPQMIREMIQSMYACDDTLRPDERSLAMLVDTFIIADKYDLLQLRRKIPDAFETKLSDDYSRNADEFVRLIIARVCGPTAIRFADKGLQRSVMNHCKMHLTDLLQDRRFVEQYTGGTLFDSEFALAFNLHMGKSALEKNGLVPTLLKDYEPKMKPSPTSTPPGFFNDQSLSDVIIYYGHGQSIFAHKIILAAPPSPSYFHRILEESPSIDCIALSSQDEPRLIETLIHDLYDMNYHPDPEDWTTYLADMYLMAEKYGLGKIVNSYLDAFDEVFYEDMTMSKYALQVAKFCGPSALACYADTELSEKVFSAILMDPSLLLDENQMFCDMLEAGTLFNHKFAGRFTTKIVEMLRDVEGAL</sequence>
<dbReference type="PROSITE" id="PS50097">
    <property type="entry name" value="BTB"/>
    <property type="match status" value="2"/>
</dbReference>